<comment type="subcellular location">
    <subcellularLocation>
        <location evidence="9">Cytoplasm</location>
    </subcellularLocation>
</comment>
<evidence type="ECO:0000256" key="5">
    <source>
        <dbReference type="ARBA" id="ARBA00022832"/>
    </source>
</evidence>
<dbReference type="Pfam" id="PF08541">
    <property type="entry name" value="ACP_syn_III_C"/>
    <property type="match status" value="1"/>
</dbReference>
<feature type="active site" evidence="9">
    <location>
        <position position="255"/>
    </location>
</feature>
<evidence type="ECO:0000256" key="3">
    <source>
        <dbReference type="ARBA" id="ARBA00022516"/>
    </source>
</evidence>
<keyword evidence="3 9" id="KW-0444">Lipid biosynthesis</keyword>
<comment type="caution">
    <text evidence="12">The sequence shown here is derived from an EMBL/GenBank/DDBJ whole genome shotgun (WGS) entry which is preliminary data.</text>
</comment>
<dbReference type="GO" id="GO:0044550">
    <property type="term" value="P:secondary metabolite biosynthetic process"/>
    <property type="evidence" value="ECO:0007669"/>
    <property type="project" value="TreeGrafter"/>
</dbReference>
<dbReference type="GO" id="GO:0033818">
    <property type="term" value="F:beta-ketoacyl-acyl-carrier-protein synthase III activity"/>
    <property type="evidence" value="ECO:0007669"/>
    <property type="project" value="UniProtKB-UniRule"/>
</dbReference>
<evidence type="ECO:0000259" key="10">
    <source>
        <dbReference type="Pfam" id="PF08541"/>
    </source>
</evidence>
<comment type="similarity">
    <text evidence="1 9">Belongs to the thiolase-like superfamily. FabH family.</text>
</comment>
<evidence type="ECO:0000256" key="6">
    <source>
        <dbReference type="ARBA" id="ARBA00023098"/>
    </source>
</evidence>
<dbReference type="Gene3D" id="3.40.47.10">
    <property type="match status" value="1"/>
</dbReference>
<dbReference type="PANTHER" id="PTHR34069">
    <property type="entry name" value="3-OXOACYL-[ACYL-CARRIER-PROTEIN] SYNTHASE 3"/>
    <property type="match status" value="1"/>
</dbReference>
<reference evidence="12" key="2">
    <citation type="submission" date="2020-09" db="EMBL/GenBank/DDBJ databases">
        <authorList>
            <person name="Sun Q."/>
            <person name="Ohkuma M."/>
        </authorList>
    </citation>
    <scope>NUCLEOTIDE SEQUENCE</scope>
    <source>
        <strain evidence="12">JCM 3276</strain>
    </source>
</reference>
<dbReference type="CDD" id="cd00830">
    <property type="entry name" value="KAS_III"/>
    <property type="match status" value="1"/>
</dbReference>
<dbReference type="GO" id="GO:0004315">
    <property type="term" value="F:3-oxoacyl-[acyl-carrier-protein] synthase activity"/>
    <property type="evidence" value="ECO:0007669"/>
    <property type="project" value="InterPro"/>
</dbReference>
<evidence type="ECO:0000313" key="13">
    <source>
        <dbReference type="Proteomes" id="UP000660680"/>
    </source>
</evidence>
<keyword evidence="2 9" id="KW-0963">Cytoplasm</keyword>
<dbReference type="InterPro" id="IPR016039">
    <property type="entry name" value="Thiolase-like"/>
</dbReference>
<feature type="active site" evidence="9">
    <location>
        <position position="113"/>
    </location>
</feature>
<comment type="catalytic activity">
    <reaction evidence="9">
        <text>malonyl-[ACP] + acetyl-CoA + H(+) = 3-oxobutanoyl-[ACP] + CO2 + CoA</text>
        <dbReference type="Rhea" id="RHEA:12080"/>
        <dbReference type="Rhea" id="RHEA-COMP:9623"/>
        <dbReference type="Rhea" id="RHEA-COMP:9625"/>
        <dbReference type="ChEBI" id="CHEBI:15378"/>
        <dbReference type="ChEBI" id="CHEBI:16526"/>
        <dbReference type="ChEBI" id="CHEBI:57287"/>
        <dbReference type="ChEBI" id="CHEBI:57288"/>
        <dbReference type="ChEBI" id="CHEBI:78449"/>
        <dbReference type="ChEBI" id="CHEBI:78450"/>
        <dbReference type="EC" id="2.3.1.180"/>
    </reaction>
</comment>
<gene>
    <name evidence="9 12" type="primary">fabH</name>
    <name evidence="12" type="ORF">GCM10010171_50900</name>
</gene>
<dbReference type="InterPro" id="IPR004655">
    <property type="entry name" value="FabH"/>
</dbReference>
<dbReference type="NCBIfam" id="TIGR00747">
    <property type="entry name" value="fabH"/>
    <property type="match status" value="1"/>
</dbReference>
<comment type="domain">
    <text evidence="9">The last Arg residue of the ACP-binding site is essential for the weak association between ACP/AcpP and FabH.</text>
</comment>
<dbReference type="Pfam" id="PF08545">
    <property type="entry name" value="ACP_syn_III"/>
    <property type="match status" value="1"/>
</dbReference>
<keyword evidence="4 9" id="KW-0808">Transferase</keyword>
<sequence>MAVSAAVLCGVGGCVPDSVVTNADLARRYDTSDEWIRSRTGIRQRHVVRAGEATSDIAVRAGAAALRSAGIHAVDAVVLATSTPDHPCPASAPTVARKLGLHEAAAFDLNAVCAGFVYALAAATGLIATGMARTALVIGADAFSTILDPADRATAAVFGDGAGAVVLRAGGAGEPGAVLACDLGSDGDLAELIAVRAGGSRHPLVMGAPVSGGHFFAMHGKAVYRHAVRRMSASARAVLGRVGWRPPDVDCFVGHQANQRILAAVGAEVGIAPERVFTNIERVGNTAAASIPLALTDAAAAGALRPGRRVLLTAFGGGAAWGSAALTWPEL</sequence>
<reference evidence="12" key="1">
    <citation type="journal article" date="2014" name="Int. J. Syst. Evol. Microbiol.">
        <title>Complete genome sequence of Corynebacterium casei LMG S-19264T (=DSM 44701T), isolated from a smear-ripened cheese.</title>
        <authorList>
            <consortium name="US DOE Joint Genome Institute (JGI-PGF)"/>
            <person name="Walter F."/>
            <person name="Albersmeier A."/>
            <person name="Kalinowski J."/>
            <person name="Ruckert C."/>
        </authorList>
    </citation>
    <scope>NUCLEOTIDE SEQUENCE</scope>
    <source>
        <strain evidence="12">JCM 3276</strain>
    </source>
</reference>
<dbReference type="EC" id="2.3.1.180" evidence="9"/>
<feature type="domain" description="Beta-ketoacyl-[acyl-carrier-protein] synthase III N-terminal" evidence="11">
    <location>
        <begin position="107"/>
        <end position="187"/>
    </location>
</feature>
<evidence type="ECO:0000256" key="7">
    <source>
        <dbReference type="ARBA" id="ARBA00023160"/>
    </source>
</evidence>
<name>A0A918LH27_9PSEU</name>
<keyword evidence="13" id="KW-1185">Reference proteome</keyword>
<dbReference type="EMBL" id="BMRB01000005">
    <property type="protein sequence ID" value="GGS49595.1"/>
    <property type="molecule type" value="Genomic_DNA"/>
</dbReference>
<dbReference type="RefSeq" id="WP_189213105.1">
    <property type="nucleotide sequence ID" value="NZ_BMRB01000005.1"/>
</dbReference>
<comment type="subunit">
    <text evidence="9">Homodimer.</text>
</comment>
<evidence type="ECO:0000256" key="2">
    <source>
        <dbReference type="ARBA" id="ARBA00022490"/>
    </source>
</evidence>
<evidence type="ECO:0000256" key="9">
    <source>
        <dbReference type="HAMAP-Rule" id="MF_01815"/>
    </source>
</evidence>
<keyword evidence="7 9" id="KW-0275">Fatty acid biosynthesis</keyword>
<keyword evidence="8 9" id="KW-0012">Acyltransferase</keyword>
<evidence type="ECO:0000259" key="11">
    <source>
        <dbReference type="Pfam" id="PF08545"/>
    </source>
</evidence>
<dbReference type="InterPro" id="IPR013747">
    <property type="entry name" value="ACP_syn_III_C"/>
</dbReference>
<dbReference type="NCBIfam" id="NF006829">
    <property type="entry name" value="PRK09352.1"/>
    <property type="match status" value="1"/>
</dbReference>
<evidence type="ECO:0000256" key="8">
    <source>
        <dbReference type="ARBA" id="ARBA00023315"/>
    </source>
</evidence>
<keyword evidence="6 9" id="KW-0443">Lipid metabolism</keyword>
<dbReference type="AlphaFoldDB" id="A0A918LH27"/>
<feature type="domain" description="Beta-ketoacyl-[acyl-carrier-protein] synthase III C-terminal" evidence="10">
    <location>
        <begin position="241"/>
        <end position="328"/>
    </location>
</feature>
<evidence type="ECO:0000256" key="1">
    <source>
        <dbReference type="ARBA" id="ARBA00008642"/>
    </source>
</evidence>
<organism evidence="12 13">
    <name type="scientific">Actinokineospora fastidiosa</name>
    <dbReference type="NCBI Taxonomy" id="1816"/>
    <lineage>
        <taxon>Bacteria</taxon>
        <taxon>Bacillati</taxon>
        <taxon>Actinomycetota</taxon>
        <taxon>Actinomycetes</taxon>
        <taxon>Pseudonocardiales</taxon>
        <taxon>Pseudonocardiaceae</taxon>
        <taxon>Actinokineospora</taxon>
    </lineage>
</organism>
<feature type="active site" evidence="9">
    <location>
        <position position="285"/>
    </location>
</feature>
<comment type="pathway">
    <text evidence="9">Lipid metabolism; fatty acid biosynthesis.</text>
</comment>
<evidence type="ECO:0000313" key="12">
    <source>
        <dbReference type="EMBL" id="GGS49595.1"/>
    </source>
</evidence>
<proteinExistence type="inferred from homology"/>
<keyword evidence="9" id="KW-0511">Multifunctional enzyme</keyword>
<dbReference type="InterPro" id="IPR013751">
    <property type="entry name" value="ACP_syn_III_N"/>
</dbReference>
<feature type="region of interest" description="ACP-binding" evidence="9">
    <location>
        <begin position="256"/>
        <end position="260"/>
    </location>
</feature>
<dbReference type="Proteomes" id="UP000660680">
    <property type="component" value="Unassembled WGS sequence"/>
</dbReference>
<dbReference type="PANTHER" id="PTHR34069:SF2">
    <property type="entry name" value="BETA-KETOACYL-[ACYL-CARRIER-PROTEIN] SYNTHASE III"/>
    <property type="match status" value="1"/>
</dbReference>
<dbReference type="GO" id="GO:0006633">
    <property type="term" value="P:fatty acid biosynthetic process"/>
    <property type="evidence" value="ECO:0007669"/>
    <property type="project" value="UniProtKB-UniRule"/>
</dbReference>
<evidence type="ECO:0000256" key="4">
    <source>
        <dbReference type="ARBA" id="ARBA00022679"/>
    </source>
</evidence>
<protein>
    <recommendedName>
        <fullName evidence="9">Beta-ketoacyl-[acyl-carrier-protein] synthase III</fullName>
        <shortName evidence="9">Beta-ketoacyl-ACP synthase III</shortName>
        <shortName evidence="9">KAS III</shortName>
        <ecNumber evidence="9">2.3.1.180</ecNumber>
    </recommendedName>
    <alternativeName>
        <fullName evidence="9">3-oxoacyl-[acyl-carrier-protein] synthase 3</fullName>
    </alternativeName>
    <alternativeName>
        <fullName evidence="9">3-oxoacyl-[acyl-carrier-protein] synthase III</fullName>
    </alternativeName>
</protein>
<comment type="function">
    <text evidence="9">Catalyzes the condensation reaction of fatty acid synthesis by the addition to an acyl acceptor of two carbons from malonyl-ACP. Catalyzes the first condensation reaction which initiates fatty acid synthesis and may therefore play a role in governing the total rate of fatty acid production. Possesses both acetoacetyl-ACP synthase and acetyl transacylase activities. Its substrate specificity determines the biosynthesis of branched-chain and/or straight-chain of fatty acids.</text>
</comment>
<dbReference type="SUPFAM" id="SSF53901">
    <property type="entry name" value="Thiolase-like"/>
    <property type="match status" value="1"/>
</dbReference>
<keyword evidence="5 9" id="KW-0276">Fatty acid metabolism</keyword>
<dbReference type="GO" id="GO:0005737">
    <property type="term" value="C:cytoplasm"/>
    <property type="evidence" value="ECO:0007669"/>
    <property type="project" value="UniProtKB-SubCell"/>
</dbReference>
<accession>A0A918LH27</accession>
<dbReference type="HAMAP" id="MF_01815">
    <property type="entry name" value="FabH"/>
    <property type="match status" value="1"/>
</dbReference>